<proteinExistence type="predicted"/>
<accession>A0P2A3</accession>
<keyword evidence="3 5" id="KW-1133">Transmembrane helix</keyword>
<evidence type="ECO:0000256" key="3">
    <source>
        <dbReference type="ARBA" id="ARBA00022989"/>
    </source>
</evidence>
<name>A0P2A3_ROSAI</name>
<dbReference type="EMBL" id="AAUW01000026">
    <property type="protein sequence ID" value="EAV40767.1"/>
    <property type="molecule type" value="Genomic_DNA"/>
</dbReference>
<comment type="caution">
    <text evidence="7">The sequence shown here is derived from an EMBL/GenBank/DDBJ whole genome shotgun (WGS) entry which is preliminary data.</text>
</comment>
<evidence type="ECO:0000256" key="4">
    <source>
        <dbReference type="ARBA" id="ARBA00023136"/>
    </source>
</evidence>
<evidence type="ECO:0000313" key="8">
    <source>
        <dbReference type="Proteomes" id="UP000004848"/>
    </source>
</evidence>
<feature type="domain" description="DUF1232" evidence="6">
    <location>
        <begin position="33"/>
        <end position="69"/>
    </location>
</feature>
<evidence type="ECO:0000259" key="6">
    <source>
        <dbReference type="Pfam" id="PF06803"/>
    </source>
</evidence>
<keyword evidence="4 5" id="KW-0472">Membrane</keyword>
<reference evidence="7 8" key="1">
    <citation type="submission" date="2006-05" db="EMBL/GenBank/DDBJ databases">
        <authorList>
            <person name="King G."/>
            <person name="Ferriera S."/>
            <person name="Johnson J."/>
            <person name="Kravitz S."/>
            <person name="Beeson K."/>
            <person name="Sutton G."/>
            <person name="Rogers Y.-H."/>
            <person name="Friedman R."/>
            <person name="Frazier M."/>
            <person name="Venter J.C."/>
        </authorList>
    </citation>
    <scope>NUCLEOTIDE SEQUENCE [LARGE SCALE GENOMIC DNA]</scope>
    <source>
        <strain evidence="8">ATCC 25650 / DSM 13394 / JCM 20685 / NBRC 16684 / NCIMB 2208 / IAM 12614 / B1</strain>
    </source>
</reference>
<comment type="subcellular location">
    <subcellularLocation>
        <location evidence="1">Endomembrane system</location>
        <topology evidence="1">Multi-pass membrane protein</topology>
    </subcellularLocation>
</comment>
<protein>
    <recommendedName>
        <fullName evidence="6">DUF1232 domain-containing protein</fullName>
    </recommendedName>
</protein>
<evidence type="ECO:0000256" key="5">
    <source>
        <dbReference type="SAM" id="Phobius"/>
    </source>
</evidence>
<dbReference type="OrthoDB" id="9804184at2"/>
<dbReference type="eggNOG" id="COG3339">
    <property type="taxonomic scope" value="Bacteria"/>
</dbReference>
<dbReference type="Proteomes" id="UP000004848">
    <property type="component" value="Unassembled WGS sequence"/>
</dbReference>
<dbReference type="InterPro" id="IPR010652">
    <property type="entry name" value="DUF1232"/>
</dbReference>
<keyword evidence="2 5" id="KW-0812">Transmembrane</keyword>
<evidence type="ECO:0000313" key="7">
    <source>
        <dbReference type="EMBL" id="EAV40767.1"/>
    </source>
</evidence>
<gene>
    <name evidence="7" type="ORF">SIAM614_17184</name>
</gene>
<dbReference type="GeneID" id="68849552"/>
<evidence type="ECO:0000256" key="1">
    <source>
        <dbReference type="ARBA" id="ARBA00004127"/>
    </source>
</evidence>
<evidence type="ECO:0000256" key="2">
    <source>
        <dbReference type="ARBA" id="ARBA00022692"/>
    </source>
</evidence>
<dbReference type="Pfam" id="PF06803">
    <property type="entry name" value="DUF1232"/>
    <property type="match status" value="1"/>
</dbReference>
<dbReference type="RefSeq" id="WP_006939434.1">
    <property type="nucleotide sequence ID" value="NZ_AAUW01000026.1"/>
</dbReference>
<feature type="transmembrane region" description="Helical" evidence="5">
    <location>
        <begin position="102"/>
        <end position="123"/>
    </location>
</feature>
<organism evidence="7 8">
    <name type="scientific">Roseibium aggregatum (strain ATCC 25650 / DSM 13394 / JCM 20685 / NBRC 16684 / NCIMB 2208 / IAM 12614 / B1)</name>
    <name type="common">Stappia aggregata</name>
    <dbReference type="NCBI Taxonomy" id="384765"/>
    <lineage>
        <taxon>Bacteria</taxon>
        <taxon>Pseudomonadati</taxon>
        <taxon>Pseudomonadota</taxon>
        <taxon>Alphaproteobacteria</taxon>
        <taxon>Hyphomicrobiales</taxon>
        <taxon>Stappiaceae</taxon>
        <taxon>Roseibium</taxon>
    </lineage>
</organism>
<dbReference type="AlphaFoldDB" id="A0P2A3"/>
<sequence>MLRDAIKTWAKRIKRDLHALYLAGRDPRVPWYVKLLAVATAAYALSPIDLIPDFIPVIGYLDDLLLVPLGIYLVVKLIPPQVMEECRAEADRRQDSPPGSRTAAGLVLLVWAGTFLVVMVWIWRLLSA</sequence>
<dbReference type="GO" id="GO:0012505">
    <property type="term" value="C:endomembrane system"/>
    <property type="evidence" value="ECO:0007669"/>
    <property type="project" value="UniProtKB-SubCell"/>
</dbReference>